<evidence type="ECO:0000259" key="5">
    <source>
        <dbReference type="Pfam" id="PF13361"/>
    </source>
</evidence>
<dbReference type="Gramene" id="AET2Gv20508000.30">
    <property type="protein sequence ID" value="AET2Gv20508000.30"/>
    <property type="gene ID" value="AET2Gv20508000"/>
</dbReference>
<dbReference type="GO" id="GO:0003677">
    <property type="term" value="F:DNA binding"/>
    <property type="evidence" value="ECO:0007669"/>
    <property type="project" value="InterPro"/>
</dbReference>
<dbReference type="PANTHER" id="PTHR11070:SF61">
    <property type="entry name" value="DNA 3'-5' HELICASE"/>
    <property type="match status" value="1"/>
</dbReference>
<dbReference type="GO" id="GO:0043138">
    <property type="term" value="F:3'-5' DNA helicase activity"/>
    <property type="evidence" value="ECO:0007669"/>
    <property type="project" value="TreeGrafter"/>
</dbReference>
<dbReference type="InterPro" id="IPR027417">
    <property type="entry name" value="P-loop_NTPase"/>
</dbReference>
<reference evidence="6" key="4">
    <citation type="submission" date="2019-03" db="UniProtKB">
        <authorList>
            <consortium name="EnsemblPlants"/>
        </authorList>
    </citation>
    <scope>IDENTIFICATION</scope>
</reference>
<evidence type="ECO:0000256" key="3">
    <source>
        <dbReference type="ARBA" id="ARBA00022806"/>
    </source>
</evidence>
<name>A0A453BHD8_AEGTS</name>
<evidence type="ECO:0000256" key="4">
    <source>
        <dbReference type="ARBA" id="ARBA00022840"/>
    </source>
</evidence>
<dbReference type="Gene3D" id="3.40.50.300">
    <property type="entry name" value="P-loop containing nucleotide triphosphate hydrolases"/>
    <property type="match status" value="1"/>
</dbReference>
<dbReference type="GO" id="GO:0005524">
    <property type="term" value="F:ATP binding"/>
    <property type="evidence" value="ECO:0007669"/>
    <property type="project" value="UniProtKB-KW"/>
</dbReference>
<reference evidence="6" key="3">
    <citation type="journal article" date="2017" name="Nature">
        <title>Genome sequence of the progenitor of the wheat D genome Aegilops tauschii.</title>
        <authorList>
            <person name="Luo M.C."/>
            <person name="Gu Y.Q."/>
            <person name="Puiu D."/>
            <person name="Wang H."/>
            <person name="Twardziok S.O."/>
            <person name="Deal K.R."/>
            <person name="Huo N."/>
            <person name="Zhu T."/>
            <person name="Wang L."/>
            <person name="Wang Y."/>
            <person name="McGuire P.E."/>
            <person name="Liu S."/>
            <person name="Long H."/>
            <person name="Ramasamy R.K."/>
            <person name="Rodriguez J.C."/>
            <person name="Van S.L."/>
            <person name="Yuan L."/>
            <person name="Wang Z."/>
            <person name="Xia Z."/>
            <person name="Xiao L."/>
            <person name="Anderson O.D."/>
            <person name="Ouyang S."/>
            <person name="Liang Y."/>
            <person name="Zimin A.V."/>
            <person name="Pertea G."/>
            <person name="Qi P."/>
            <person name="Bennetzen J.L."/>
            <person name="Dai X."/>
            <person name="Dawson M.W."/>
            <person name="Muller H.G."/>
            <person name="Kugler K."/>
            <person name="Rivarola-Duarte L."/>
            <person name="Spannagl M."/>
            <person name="Mayer K.F.X."/>
            <person name="Lu F.H."/>
            <person name="Bevan M.W."/>
            <person name="Leroy P."/>
            <person name="Li P."/>
            <person name="You F.M."/>
            <person name="Sun Q."/>
            <person name="Liu Z."/>
            <person name="Lyons E."/>
            <person name="Wicker T."/>
            <person name="Salzberg S.L."/>
            <person name="Devos K.M."/>
            <person name="Dvorak J."/>
        </authorList>
    </citation>
    <scope>NUCLEOTIDE SEQUENCE [LARGE SCALE GENOMIC DNA]</scope>
    <source>
        <strain evidence="6">cv. AL8/78</strain>
    </source>
</reference>
<reference evidence="6" key="5">
    <citation type="journal article" date="2021" name="G3 (Bethesda)">
        <title>Aegilops tauschii genome assembly Aet v5.0 features greater sequence contiguity and improved annotation.</title>
        <authorList>
            <person name="Wang L."/>
            <person name="Zhu T."/>
            <person name="Rodriguez J.C."/>
            <person name="Deal K.R."/>
            <person name="Dubcovsky J."/>
            <person name="McGuire P.E."/>
            <person name="Lux T."/>
            <person name="Spannagl M."/>
            <person name="Mayer K.F.X."/>
            <person name="Baldrich P."/>
            <person name="Meyers B.C."/>
            <person name="Huo N."/>
            <person name="Gu Y.Q."/>
            <person name="Zhou H."/>
            <person name="Devos K.M."/>
            <person name="Bennetzen J.L."/>
            <person name="Unver T."/>
            <person name="Budak H."/>
            <person name="Gulick P.J."/>
            <person name="Galiba G."/>
            <person name="Kalapos B."/>
            <person name="Nelson D.R."/>
            <person name="Li P."/>
            <person name="You F.M."/>
            <person name="Luo M.C."/>
            <person name="Dvorak J."/>
        </authorList>
    </citation>
    <scope>NUCLEOTIDE SEQUENCE [LARGE SCALE GENOMIC DNA]</scope>
    <source>
        <strain evidence="6">cv. AL8/78</strain>
    </source>
</reference>
<feature type="domain" description="UvrD-like helicase C-terminal" evidence="5">
    <location>
        <begin position="25"/>
        <end position="62"/>
    </location>
</feature>
<dbReference type="SUPFAM" id="SSF52540">
    <property type="entry name" value="P-loop containing nucleoside triphosphate hydrolases"/>
    <property type="match status" value="1"/>
</dbReference>
<dbReference type="EnsemblPlants" id="AET2Gv20508000.30">
    <property type="protein sequence ID" value="AET2Gv20508000.30"/>
    <property type="gene ID" value="AET2Gv20508000"/>
</dbReference>
<dbReference type="PANTHER" id="PTHR11070">
    <property type="entry name" value="UVRD / RECB / PCRA DNA HELICASE FAMILY MEMBER"/>
    <property type="match status" value="1"/>
</dbReference>
<dbReference type="GO" id="GO:0016787">
    <property type="term" value="F:hydrolase activity"/>
    <property type="evidence" value="ECO:0007669"/>
    <property type="project" value="UniProtKB-KW"/>
</dbReference>
<protein>
    <recommendedName>
        <fullName evidence="5">UvrD-like helicase C-terminal domain-containing protein</fullName>
    </recommendedName>
</protein>
<keyword evidence="4" id="KW-0067">ATP-binding</keyword>
<dbReference type="Pfam" id="PF13361">
    <property type="entry name" value="UvrD_C"/>
    <property type="match status" value="1"/>
</dbReference>
<evidence type="ECO:0000256" key="2">
    <source>
        <dbReference type="ARBA" id="ARBA00022801"/>
    </source>
</evidence>
<sequence>IFSFNGADVSGFDSFRRDFPNHKEIRLNKNYRSTRAIVEAATALIHNNTKRCNHKLAETDNPSGSKVYS</sequence>
<keyword evidence="3" id="KW-0347">Helicase</keyword>
<accession>A0A453BHD8</accession>
<keyword evidence="2" id="KW-0378">Hydrolase</keyword>
<reference evidence="7" key="1">
    <citation type="journal article" date="2014" name="Science">
        <title>Ancient hybridizations among the ancestral genomes of bread wheat.</title>
        <authorList>
            <consortium name="International Wheat Genome Sequencing Consortium,"/>
            <person name="Marcussen T."/>
            <person name="Sandve S.R."/>
            <person name="Heier L."/>
            <person name="Spannagl M."/>
            <person name="Pfeifer M."/>
            <person name="Jakobsen K.S."/>
            <person name="Wulff B.B."/>
            <person name="Steuernagel B."/>
            <person name="Mayer K.F."/>
            <person name="Olsen O.A."/>
        </authorList>
    </citation>
    <scope>NUCLEOTIDE SEQUENCE [LARGE SCALE GENOMIC DNA]</scope>
    <source>
        <strain evidence="7">cv. AL8/78</strain>
    </source>
</reference>
<evidence type="ECO:0000313" key="7">
    <source>
        <dbReference type="Proteomes" id="UP000015105"/>
    </source>
</evidence>
<dbReference type="Proteomes" id="UP000015105">
    <property type="component" value="Chromosome 2D"/>
</dbReference>
<proteinExistence type="predicted"/>
<evidence type="ECO:0000313" key="6">
    <source>
        <dbReference type="EnsemblPlants" id="AET2Gv20508000.30"/>
    </source>
</evidence>
<dbReference type="InterPro" id="IPR000212">
    <property type="entry name" value="DNA_helicase_UvrD/REP"/>
</dbReference>
<keyword evidence="7" id="KW-1185">Reference proteome</keyword>
<dbReference type="InterPro" id="IPR014017">
    <property type="entry name" value="DNA_helicase_UvrD-like_C"/>
</dbReference>
<evidence type="ECO:0000256" key="1">
    <source>
        <dbReference type="ARBA" id="ARBA00022741"/>
    </source>
</evidence>
<dbReference type="AlphaFoldDB" id="A0A453BHD8"/>
<dbReference type="GO" id="GO:0005634">
    <property type="term" value="C:nucleus"/>
    <property type="evidence" value="ECO:0007669"/>
    <property type="project" value="TreeGrafter"/>
</dbReference>
<dbReference type="GO" id="GO:0000725">
    <property type="term" value="P:recombinational repair"/>
    <property type="evidence" value="ECO:0007669"/>
    <property type="project" value="TreeGrafter"/>
</dbReference>
<keyword evidence="1" id="KW-0547">Nucleotide-binding</keyword>
<reference evidence="7" key="2">
    <citation type="journal article" date="2017" name="Nat. Plants">
        <title>The Aegilops tauschii genome reveals multiple impacts of transposons.</title>
        <authorList>
            <person name="Zhao G."/>
            <person name="Zou C."/>
            <person name="Li K."/>
            <person name="Wang K."/>
            <person name="Li T."/>
            <person name="Gao L."/>
            <person name="Zhang X."/>
            <person name="Wang H."/>
            <person name="Yang Z."/>
            <person name="Liu X."/>
            <person name="Jiang W."/>
            <person name="Mao L."/>
            <person name="Kong X."/>
            <person name="Jiao Y."/>
            <person name="Jia J."/>
        </authorList>
    </citation>
    <scope>NUCLEOTIDE SEQUENCE [LARGE SCALE GENOMIC DNA]</scope>
    <source>
        <strain evidence="7">cv. AL8/78</strain>
    </source>
</reference>
<organism evidence="6 7">
    <name type="scientific">Aegilops tauschii subsp. strangulata</name>
    <name type="common">Goatgrass</name>
    <dbReference type="NCBI Taxonomy" id="200361"/>
    <lineage>
        <taxon>Eukaryota</taxon>
        <taxon>Viridiplantae</taxon>
        <taxon>Streptophyta</taxon>
        <taxon>Embryophyta</taxon>
        <taxon>Tracheophyta</taxon>
        <taxon>Spermatophyta</taxon>
        <taxon>Magnoliopsida</taxon>
        <taxon>Liliopsida</taxon>
        <taxon>Poales</taxon>
        <taxon>Poaceae</taxon>
        <taxon>BOP clade</taxon>
        <taxon>Pooideae</taxon>
        <taxon>Triticodae</taxon>
        <taxon>Triticeae</taxon>
        <taxon>Triticinae</taxon>
        <taxon>Aegilops</taxon>
    </lineage>
</organism>